<feature type="compositionally biased region" description="Basic and acidic residues" evidence="1">
    <location>
        <begin position="84"/>
        <end position="107"/>
    </location>
</feature>
<gene>
    <name evidence="2" type="ORF">SK128_027128</name>
</gene>
<comment type="caution">
    <text evidence="2">The sequence shown here is derived from an EMBL/GenBank/DDBJ whole genome shotgun (WGS) entry which is preliminary data.</text>
</comment>
<feature type="region of interest" description="Disordered" evidence="1">
    <location>
        <begin position="143"/>
        <end position="181"/>
    </location>
</feature>
<feature type="region of interest" description="Disordered" evidence="1">
    <location>
        <begin position="40"/>
        <end position="59"/>
    </location>
</feature>
<dbReference type="EMBL" id="JAXCGZ010011472">
    <property type="protein sequence ID" value="KAK7074727.1"/>
    <property type="molecule type" value="Genomic_DNA"/>
</dbReference>
<organism evidence="2 3">
    <name type="scientific">Halocaridina rubra</name>
    <name type="common">Hawaiian red shrimp</name>
    <dbReference type="NCBI Taxonomy" id="373956"/>
    <lineage>
        <taxon>Eukaryota</taxon>
        <taxon>Metazoa</taxon>
        <taxon>Ecdysozoa</taxon>
        <taxon>Arthropoda</taxon>
        <taxon>Crustacea</taxon>
        <taxon>Multicrustacea</taxon>
        <taxon>Malacostraca</taxon>
        <taxon>Eumalacostraca</taxon>
        <taxon>Eucarida</taxon>
        <taxon>Decapoda</taxon>
        <taxon>Pleocyemata</taxon>
        <taxon>Caridea</taxon>
        <taxon>Atyoidea</taxon>
        <taxon>Atyidae</taxon>
        <taxon>Halocaridina</taxon>
    </lineage>
</organism>
<accession>A0AAN8WZ80</accession>
<feature type="compositionally biased region" description="Basic and acidic residues" evidence="1">
    <location>
        <begin position="172"/>
        <end position="181"/>
    </location>
</feature>
<reference evidence="2 3" key="1">
    <citation type="submission" date="2023-11" db="EMBL/GenBank/DDBJ databases">
        <title>Halocaridina rubra genome assembly.</title>
        <authorList>
            <person name="Smith C."/>
        </authorList>
    </citation>
    <scope>NUCLEOTIDE SEQUENCE [LARGE SCALE GENOMIC DNA]</scope>
    <source>
        <strain evidence="2">EP-1</strain>
        <tissue evidence="2">Whole</tissue>
    </source>
</reference>
<proteinExistence type="predicted"/>
<dbReference type="AlphaFoldDB" id="A0AAN8WZ80"/>
<sequence length="339" mass="36908">MVSLSQSACLSRIEHLSHMTPESNMTCSTQANLSSQVTHQGSPQLAQRKKSRIPRYLPLPSVKSTPVLVDKKPSRNSAMSDTSAKSKTEPERKAKIRLETDRRKSTSELLREQCATITNHAVAPARPVDKTAAPEPMEITQEVKEEVKISSPPPQSSSELEALAKPSPVITARKDSTRRERPARILSDARKIKRMVIGVAPLDAAVDCASAPEWRSRSPLGSKSDVEVTCVPRPQNLHITRRVGVDGVVIAWAPLEHDCVAGFQVLVGGRVVQHVRSPHRTKALVTGLPLAGSFTIGLVTVAEDGRCSTPVIVTQDRTRVYASRNSSARPLRRGVPTCL</sequence>
<feature type="region of interest" description="Disordered" evidence="1">
    <location>
        <begin position="64"/>
        <end position="107"/>
    </location>
</feature>
<dbReference type="Proteomes" id="UP001381693">
    <property type="component" value="Unassembled WGS sequence"/>
</dbReference>
<evidence type="ECO:0000256" key="1">
    <source>
        <dbReference type="SAM" id="MobiDB-lite"/>
    </source>
</evidence>
<evidence type="ECO:0000313" key="3">
    <source>
        <dbReference type="Proteomes" id="UP001381693"/>
    </source>
</evidence>
<evidence type="ECO:0000313" key="2">
    <source>
        <dbReference type="EMBL" id="KAK7074727.1"/>
    </source>
</evidence>
<keyword evidence="3" id="KW-1185">Reference proteome</keyword>
<name>A0AAN8WZ80_HALRR</name>
<protein>
    <submittedName>
        <fullName evidence="2">Uncharacterized protein</fullName>
    </submittedName>
</protein>